<dbReference type="SUPFAM" id="SSF49354">
    <property type="entry name" value="PapD-like"/>
    <property type="match status" value="1"/>
</dbReference>
<dbReference type="SUPFAM" id="SSF49584">
    <property type="entry name" value="Periplasmic chaperone C-domain"/>
    <property type="match status" value="1"/>
</dbReference>
<comment type="subcellular location">
    <subcellularLocation>
        <location evidence="1">Periplasm</location>
    </subcellularLocation>
</comment>
<name>A0AAE7ELT3_SERFO</name>
<evidence type="ECO:0000256" key="3">
    <source>
        <dbReference type="ARBA" id="ARBA00022729"/>
    </source>
</evidence>
<gene>
    <name evidence="9" type="ORF">G9399_23965</name>
</gene>
<protein>
    <submittedName>
        <fullName evidence="9">Molecular chaperone</fullName>
    </submittedName>
</protein>
<evidence type="ECO:0000256" key="1">
    <source>
        <dbReference type="ARBA" id="ARBA00004418"/>
    </source>
</evidence>
<dbReference type="InterPro" id="IPR016148">
    <property type="entry name" value="Pili_assmbl_chaperone_C"/>
</dbReference>
<comment type="similarity">
    <text evidence="2">Belongs to the periplasmic pilus chaperone family.</text>
</comment>
<keyword evidence="3 6" id="KW-0732">Signal</keyword>
<reference evidence="10" key="1">
    <citation type="submission" date="2020-03" db="EMBL/GenBank/DDBJ databases">
        <title>Genome sequences of seven Enterobacteriaceae strains isolated from Canadian wastewater treatment facilities.</title>
        <authorList>
            <person name="Huang H."/>
            <person name="Chmara J.T."/>
            <person name="Duceppe M.-O."/>
        </authorList>
    </citation>
    <scope>NUCLEOTIDE SEQUENCE [LARGE SCALE GENOMIC DNA]</scope>
    <source>
        <strain evidence="10">Biosolid 3</strain>
    </source>
</reference>
<evidence type="ECO:0000256" key="6">
    <source>
        <dbReference type="SAM" id="SignalP"/>
    </source>
</evidence>
<dbReference type="InterPro" id="IPR050643">
    <property type="entry name" value="Periplasmic_pilus_chap"/>
</dbReference>
<evidence type="ECO:0000256" key="4">
    <source>
        <dbReference type="ARBA" id="ARBA00022764"/>
    </source>
</evidence>
<evidence type="ECO:0000256" key="5">
    <source>
        <dbReference type="ARBA" id="ARBA00023186"/>
    </source>
</evidence>
<feature type="signal peptide" evidence="6">
    <location>
        <begin position="1"/>
        <end position="23"/>
    </location>
</feature>
<feature type="domain" description="Pili assembly chaperone C-terminal" evidence="8">
    <location>
        <begin position="172"/>
        <end position="235"/>
    </location>
</feature>
<proteinExistence type="inferred from homology"/>
<evidence type="ECO:0000259" key="8">
    <source>
        <dbReference type="Pfam" id="PF02753"/>
    </source>
</evidence>
<dbReference type="Proteomes" id="UP000503464">
    <property type="component" value="Chromosome"/>
</dbReference>
<feature type="chain" id="PRO_5042166277" evidence="6">
    <location>
        <begin position="24"/>
        <end position="244"/>
    </location>
</feature>
<evidence type="ECO:0000313" key="9">
    <source>
        <dbReference type="EMBL" id="QKJ60778.1"/>
    </source>
</evidence>
<dbReference type="GO" id="GO:0030288">
    <property type="term" value="C:outer membrane-bounded periplasmic space"/>
    <property type="evidence" value="ECO:0007669"/>
    <property type="project" value="InterPro"/>
</dbReference>
<dbReference type="InterPro" id="IPR001829">
    <property type="entry name" value="Pili_assmbl_chaperone_bac"/>
</dbReference>
<evidence type="ECO:0000313" key="10">
    <source>
        <dbReference type="Proteomes" id="UP000503464"/>
    </source>
</evidence>
<dbReference type="InterPro" id="IPR016147">
    <property type="entry name" value="Pili_assmbl_chaperone_N"/>
</dbReference>
<dbReference type="PANTHER" id="PTHR30251">
    <property type="entry name" value="PILUS ASSEMBLY CHAPERONE"/>
    <property type="match status" value="1"/>
</dbReference>
<keyword evidence="5" id="KW-0143">Chaperone</keyword>
<dbReference type="PRINTS" id="PR00969">
    <property type="entry name" value="CHAPERONPILI"/>
</dbReference>
<dbReference type="PANTHER" id="PTHR30251:SF2">
    <property type="entry name" value="FIMBRIAL CHAPERONE YADV-RELATED"/>
    <property type="match status" value="1"/>
</dbReference>
<dbReference type="Pfam" id="PF02753">
    <property type="entry name" value="PapD_C"/>
    <property type="match status" value="1"/>
</dbReference>
<keyword evidence="4" id="KW-0574">Periplasm</keyword>
<dbReference type="InterPro" id="IPR008962">
    <property type="entry name" value="PapD-like_sf"/>
</dbReference>
<dbReference type="EMBL" id="CP054160">
    <property type="protein sequence ID" value="QKJ60778.1"/>
    <property type="molecule type" value="Genomic_DNA"/>
</dbReference>
<dbReference type="InterPro" id="IPR013783">
    <property type="entry name" value="Ig-like_fold"/>
</dbReference>
<dbReference type="GO" id="GO:0071555">
    <property type="term" value="P:cell wall organization"/>
    <property type="evidence" value="ECO:0007669"/>
    <property type="project" value="InterPro"/>
</dbReference>
<feature type="domain" description="Pili assembly chaperone N-terminal" evidence="7">
    <location>
        <begin position="28"/>
        <end position="146"/>
    </location>
</feature>
<dbReference type="Gene3D" id="2.60.40.10">
    <property type="entry name" value="Immunoglobulins"/>
    <property type="match status" value="2"/>
</dbReference>
<dbReference type="InterPro" id="IPR036316">
    <property type="entry name" value="Pili_assmbl_chap_C_dom_sf"/>
</dbReference>
<sequence>MFTFNRKKLFIILSLLISTAVIKNTSAGVMINNTRIIYDQKHKSANVTLTNVTNGHYAVQVWINGESDRSDEKSAFVATPSIFRLDPGQEQIVKILSLPASLPKDRETVFYFNAQEIPATNKADNNNKLVMAIRTRIKVFYRPSHLAIAPQKAAATLQWKTVDKEGKTWLQVTNPSPYYITFAEMALRNGKQKVDAHDPEMLPPLSTQSYPLNQKASSAEGSVDFSIINDYGGITHYSNTPIQK</sequence>
<dbReference type="Pfam" id="PF00345">
    <property type="entry name" value="PapD_N"/>
    <property type="match status" value="1"/>
</dbReference>
<organism evidence="9 10">
    <name type="scientific">Serratia fonticola</name>
    <dbReference type="NCBI Taxonomy" id="47917"/>
    <lineage>
        <taxon>Bacteria</taxon>
        <taxon>Pseudomonadati</taxon>
        <taxon>Pseudomonadota</taxon>
        <taxon>Gammaproteobacteria</taxon>
        <taxon>Enterobacterales</taxon>
        <taxon>Yersiniaceae</taxon>
        <taxon>Serratia</taxon>
    </lineage>
</organism>
<evidence type="ECO:0000259" key="7">
    <source>
        <dbReference type="Pfam" id="PF00345"/>
    </source>
</evidence>
<dbReference type="RefSeq" id="WP_173409911.1">
    <property type="nucleotide sequence ID" value="NZ_CP054160.3"/>
</dbReference>
<accession>A0AAE7ELT3</accession>
<evidence type="ECO:0000256" key="2">
    <source>
        <dbReference type="ARBA" id="ARBA00007399"/>
    </source>
</evidence>
<dbReference type="AlphaFoldDB" id="A0AAE7ELT3"/>